<keyword evidence="3" id="KW-1185">Reference proteome</keyword>
<proteinExistence type="predicted"/>
<feature type="compositionally biased region" description="Polar residues" evidence="1">
    <location>
        <begin position="94"/>
        <end position="109"/>
    </location>
</feature>
<accession>A0ABD2PRE1</accession>
<feature type="region of interest" description="Disordered" evidence="1">
    <location>
        <begin position="175"/>
        <end position="234"/>
    </location>
</feature>
<feature type="compositionally biased region" description="Polar residues" evidence="1">
    <location>
        <begin position="201"/>
        <end position="214"/>
    </location>
</feature>
<evidence type="ECO:0000313" key="3">
    <source>
        <dbReference type="Proteomes" id="UP001626550"/>
    </source>
</evidence>
<protein>
    <submittedName>
        <fullName evidence="2">Uncharacterized protein</fullName>
    </submittedName>
</protein>
<name>A0ABD2PRE1_9PLAT</name>
<comment type="caution">
    <text evidence="2">The sequence shown here is derived from an EMBL/GenBank/DDBJ whole genome shotgun (WGS) entry which is preliminary data.</text>
</comment>
<feature type="region of interest" description="Disordered" evidence="1">
    <location>
        <begin position="94"/>
        <end position="138"/>
    </location>
</feature>
<reference evidence="2 3" key="1">
    <citation type="submission" date="2024-11" db="EMBL/GenBank/DDBJ databases">
        <title>Adaptive evolution of stress response genes in parasites aligns with host niche diversity.</title>
        <authorList>
            <person name="Hahn C."/>
            <person name="Resl P."/>
        </authorList>
    </citation>
    <scope>NUCLEOTIDE SEQUENCE [LARGE SCALE GENOMIC DNA]</scope>
    <source>
        <strain evidence="2">EGGRZ-B1_66</strain>
        <tissue evidence="2">Body</tissue>
    </source>
</reference>
<evidence type="ECO:0000313" key="2">
    <source>
        <dbReference type="EMBL" id="KAL3310052.1"/>
    </source>
</evidence>
<dbReference type="Proteomes" id="UP001626550">
    <property type="component" value="Unassembled WGS sequence"/>
</dbReference>
<gene>
    <name evidence="2" type="ORF">Ciccas_011389</name>
</gene>
<feature type="region of interest" description="Disordered" evidence="1">
    <location>
        <begin position="1"/>
        <end position="74"/>
    </location>
</feature>
<dbReference type="AlphaFoldDB" id="A0ABD2PRE1"/>
<organism evidence="2 3">
    <name type="scientific">Cichlidogyrus casuarinus</name>
    <dbReference type="NCBI Taxonomy" id="1844966"/>
    <lineage>
        <taxon>Eukaryota</taxon>
        <taxon>Metazoa</taxon>
        <taxon>Spiralia</taxon>
        <taxon>Lophotrochozoa</taxon>
        <taxon>Platyhelminthes</taxon>
        <taxon>Monogenea</taxon>
        <taxon>Monopisthocotylea</taxon>
        <taxon>Dactylogyridea</taxon>
        <taxon>Ancyrocephalidae</taxon>
        <taxon>Cichlidogyrus</taxon>
    </lineage>
</organism>
<sequence length="364" mass="39212">MEITDPVLDTSTEERSRAAQADSCKSPRTKRRAPPIPSSMSTTRASISVDAPSNEESQITNLPRKHSTRAAVRSNTGGISSAILSMVTPLAQTSGGLKVQPTRNRSPGSSIKLKRNPLVHQSSSSSPMRRSRGMDSSLEGSDIHEQTFLSNIASSRPLATSGFLGVASAALAAARASSPIGTGHPSPTSYKTNLDRRGPEQSAQLKQQHNQNISPHLLLQPGSPRMGPRRHSDTMLSSSGIVVVSTPQQHIYYCSRCNSFATRNQTLMCSAFANQGYLSPEWHSGEQQELMKLKHHVSMAQLPRSQAVSPMGSQYTTSPEQRHHGFCPHCANHDLVKSCHLGMPAGNALRPSSQNCITTGKHLA</sequence>
<dbReference type="EMBL" id="JBJKFK010003291">
    <property type="protein sequence ID" value="KAL3310052.1"/>
    <property type="molecule type" value="Genomic_DNA"/>
</dbReference>
<evidence type="ECO:0000256" key="1">
    <source>
        <dbReference type="SAM" id="MobiDB-lite"/>
    </source>
</evidence>